<gene>
    <name evidence="3" type="ORF">GCM10007940_14340</name>
</gene>
<keyword evidence="4" id="KW-1185">Reference proteome</keyword>
<dbReference type="SUPFAM" id="SSF50952">
    <property type="entry name" value="Soluble quinoprotein glucose dehydrogenase"/>
    <property type="match status" value="1"/>
</dbReference>
<feature type="domain" description="Glucose/Sorbosone dehydrogenase" evidence="2">
    <location>
        <begin position="160"/>
        <end position="517"/>
    </location>
</feature>
<evidence type="ECO:0000256" key="1">
    <source>
        <dbReference type="SAM" id="SignalP"/>
    </source>
</evidence>
<feature type="signal peptide" evidence="1">
    <location>
        <begin position="1"/>
        <end position="17"/>
    </location>
</feature>
<dbReference type="Proteomes" id="UP001156666">
    <property type="component" value="Unassembled WGS sequence"/>
</dbReference>
<dbReference type="Gene3D" id="2.120.10.30">
    <property type="entry name" value="TolB, C-terminal domain"/>
    <property type="match status" value="1"/>
</dbReference>
<dbReference type="EMBL" id="BSOH01000007">
    <property type="protein sequence ID" value="GLR16819.1"/>
    <property type="molecule type" value="Genomic_DNA"/>
</dbReference>
<dbReference type="InterPro" id="IPR011042">
    <property type="entry name" value="6-blade_b-propeller_TolB-like"/>
</dbReference>
<dbReference type="InterPro" id="IPR012938">
    <property type="entry name" value="Glc/Sorbosone_DH"/>
</dbReference>
<proteinExistence type="predicted"/>
<dbReference type="InterPro" id="IPR011041">
    <property type="entry name" value="Quinoprot_gluc/sorb_DH_b-prop"/>
</dbReference>
<protein>
    <recommendedName>
        <fullName evidence="2">Glucose/Sorbosone dehydrogenase domain-containing protein</fullName>
    </recommendedName>
</protein>
<evidence type="ECO:0000313" key="3">
    <source>
        <dbReference type="EMBL" id="GLR16819.1"/>
    </source>
</evidence>
<dbReference type="PANTHER" id="PTHR19328:SF75">
    <property type="entry name" value="ALDOSE SUGAR DEHYDROGENASE YLII"/>
    <property type="match status" value="1"/>
</dbReference>
<dbReference type="Pfam" id="PF12893">
    <property type="entry name" value="Lumazine_bd_2"/>
    <property type="match status" value="1"/>
</dbReference>
<organism evidence="3 4">
    <name type="scientific">Portibacter lacus</name>
    <dbReference type="NCBI Taxonomy" id="1099794"/>
    <lineage>
        <taxon>Bacteria</taxon>
        <taxon>Pseudomonadati</taxon>
        <taxon>Bacteroidota</taxon>
        <taxon>Saprospiria</taxon>
        <taxon>Saprospirales</taxon>
        <taxon>Haliscomenobacteraceae</taxon>
        <taxon>Portibacter</taxon>
    </lineage>
</organism>
<dbReference type="SUPFAM" id="SSF54427">
    <property type="entry name" value="NTF2-like"/>
    <property type="match status" value="1"/>
</dbReference>
<dbReference type="PANTHER" id="PTHR19328">
    <property type="entry name" value="HEDGEHOG-INTERACTING PROTEIN"/>
    <property type="match status" value="1"/>
</dbReference>
<dbReference type="RefSeq" id="WP_235290998.1">
    <property type="nucleotide sequence ID" value="NZ_BSOH01000007.1"/>
</dbReference>
<comment type="caution">
    <text evidence="3">The sequence shown here is derived from an EMBL/GenBank/DDBJ whole genome shotgun (WGS) entry which is preliminary data.</text>
</comment>
<reference evidence="3" key="2">
    <citation type="submission" date="2023-01" db="EMBL/GenBank/DDBJ databases">
        <title>Draft genome sequence of Portibacter lacus strain NBRC 108769.</title>
        <authorList>
            <person name="Sun Q."/>
            <person name="Mori K."/>
        </authorList>
    </citation>
    <scope>NUCLEOTIDE SEQUENCE</scope>
    <source>
        <strain evidence="3">NBRC 108769</strain>
    </source>
</reference>
<evidence type="ECO:0000259" key="2">
    <source>
        <dbReference type="Pfam" id="PF07995"/>
    </source>
</evidence>
<dbReference type="AlphaFoldDB" id="A0AA37SNJ5"/>
<dbReference type="Gene3D" id="3.10.450.50">
    <property type="match status" value="1"/>
</dbReference>
<keyword evidence="1" id="KW-0732">Signal</keyword>
<dbReference type="InterPro" id="IPR032710">
    <property type="entry name" value="NTF2-like_dom_sf"/>
</dbReference>
<feature type="chain" id="PRO_5041392138" description="Glucose/Sorbosone dehydrogenase domain-containing protein" evidence="1">
    <location>
        <begin position="18"/>
        <end position="523"/>
    </location>
</feature>
<evidence type="ECO:0000313" key="4">
    <source>
        <dbReference type="Proteomes" id="UP001156666"/>
    </source>
</evidence>
<dbReference type="Pfam" id="PF07995">
    <property type="entry name" value="GSDH"/>
    <property type="match status" value="1"/>
</dbReference>
<dbReference type="InterPro" id="IPR039437">
    <property type="entry name" value="FrzH/put_lumazine-bd"/>
</dbReference>
<accession>A0AA37SNJ5</accession>
<reference evidence="3" key="1">
    <citation type="journal article" date="2014" name="Int. J. Syst. Evol. Microbiol.">
        <title>Complete genome sequence of Corynebacterium casei LMG S-19264T (=DSM 44701T), isolated from a smear-ripened cheese.</title>
        <authorList>
            <consortium name="US DOE Joint Genome Institute (JGI-PGF)"/>
            <person name="Walter F."/>
            <person name="Albersmeier A."/>
            <person name="Kalinowski J."/>
            <person name="Ruckert C."/>
        </authorList>
    </citation>
    <scope>NUCLEOTIDE SEQUENCE</scope>
    <source>
        <strain evidence="3">NBRC 108769</strain>
    </source>
</reference>
<name>A0AA37SNJ5_9BACT</name>
<sequence length="523" mass="58797">MLRIFVLLLIIPCYSIAQDDKNEGVYQPINDFIEGTTYNYPEKILNAFLPGTNMFLYNDADTLMVYSVEKYASLYNNGRRGQQNQRFSTLISLDVVENVAYAKLEVDIPSFSRRYYDLLLLKKIGTDWKIVSKCTDAIPIPKTPQEAKPHPVKEVILEGLKKPWSMAFINENEIIIVEKDGGLIKSNLQSGERIAIRGLPTDIAQAVMIDTSKHVWGTFPPSAHGTSQTYNAGLFQILLDPDFENNQFIYLSYAAENSQRASAVKVIKARLNDDQLSNMTTLFEGGVYSHGLFHYGGGMIIGPDEKLYITLGERNLFEQNNPPLPLSQDLKDKRGKVIRINLDGTIPSDNPDFGPNAIKGLFALGIRASQGLAVQPETGEIWFSEHGTLQGDEINKLKAGANYGWPYKTSGRYRTADYAPEFSEGLTFEDPVHFWDQTVAPTGLTFYKGREFPQWKGNLIVPGLSKGSLWRLELDNDKVVAAEELFINDRVRLRKAILSPRGYLYVLTDEENGKLIKVKNSTN</sequence>